<dbReference type="InterPro" id="IPR012312">
    <property type="entry name" value="Hemerythrin-like"/>
</dbReference>
<proteinExistence type="predicted"/>
<gene>
    <name evidence="2" type="ORF">Cco03nite_17530</name>
</gene>
<dbReference type="EMBL" id="BONI01000011">
    <property type="protein sequence ID" value="GIG05053.1"/>
    <property type="molecule type" value="Genomic_DNA"/>
</dbReference>
<dbReference type="Proteomes" id="UP000630887">
    <property type="component" value="Unassembled WGS sequence"/>
</dbReference>
<dbReference type="PANTHER" id="PTHR35585">
    <property type="entry name" value="HHE DOMAIN PROTEIN (AFU_ORTHOLOGUE AFUA_4G00730)"/>
    <property type="match status" value="1"/>
</dbReference>
<dbReference type="RefSeq" id="WP_203690874.1">
    <property type="nucleotide sequence ID" value="NZ_BAAALC010000016.1"/>
</dbReference>
<dbReference type="PANTHER" id="PTHR35585:SF1">
    <property type="entry name" value="HHE DOMAIN PROTEIN (AFU_ORTHOLOGUE AFUA_4G00730)"/>
    <property type="match status" value="1"/>
</dbReference>
<dbReference type="Pfam" id="PF01814">
    <property type="entry name" value="Hemerythrin"/>
    <property type="match status" value="1"/>
</dbReference>
<evidence type="ECO:0000313" key="2">
    <source>
        <dbReference type="EMBL" id="GIG05053.1"/>
    </source>
</evidence>
<feature type="domain" description="Hemerythrin-like" evidence="1">
    <location>
        <begin position="8"/>
        <end position="120"/>
    </location>
</feature>
<evidence type="ECO:0000259" key="1">
    <source>
        <dbReference type="Pfam" id="PF01814"/>
    </source>
</evidence>
<name>A0A8J3KRU9_9ACTN</name>
<sequence>MTTARQDVIDTLLGQHQQVKMLFAQIDSADGEHRQELFIELVGTLALHESIEQLLVHPLAGQELPDGGQVVPPRLAEEEDAKQALSELYELGVAHPDFDGRLAALRDDVTAHAEAEEELEFLRLREMTAPDELARMAAVVAKAQALLQGSEQQRGALAGPPDQVFDRVRDLLNKSEGSEVQR</sequence>
<organism evidence="2 3">
    <name type="scientific">Catellatospora coxensis</name>
    <dbReference type="NCBI Taxonomy" id="310354"/>
    <lineage>
        <taxon>Bacteria</taxon>
        <taxon>Bacillati</taxon>
        <taxon>Actinomycetota</taxon>
        <taxon>Actinomycetes</taxon>
        <taxon>Micromonosporales</taxon>
        <taxon>Micromonosporaceae</taxon>
        <taxon>Catellatospora</taxon>
    </lineage>
</organism>
<protein>
    <recommendedName>
        <fullName evidence="1">Hemerythrin-like domain-containing protein</fullName>
    </recommendedName>
</protein>
<keyword evidence="3" id="KW-1185">Reference proteome</keyword>
<reference evidence="2 3" key="1">
    <citation type="submission" date="2021-01" db="EMBL/GenBank/DDBJ databases">
        <title>Whole genome shotgun sequence of Catellatospora coxensis NBRC 107359.</title>
        <authorList>
            <person name="Komaki H."/>
            <person name="Tamura T."/>
        </authorList>
    </citation>
    <scope>NUCLEOTIDE SEQUENCE [LARGE SCALE GENOMIC DNA]</scope>
    <source>
        <strain evidence="2 3">NBRC 107359</strain>
    </source>
</reference>
<evidence type="ECO:0000313" key="3">
    <source>
        <dbReference type="Proteomes" id="UP000630887"/>
    </source>
</evidence>
<comment type="caution">
    <text evidence="2">The sequence shown here is derived from an EMBL/GenBank/DDBJ whole genome shotgun (WGS) entry which is preliminary data.</text>
</comment>
<accession>A0A8J3KRU9</accession>
<dbReference type="AlphaFoldDB" id="A0A8J3KRU9"/>